<organism evidence="5 6">
    <name type="scientific">Amanita muscaria (strain Koide BX008)</name>
    <dbReference type="NCBI Taxonomy" id="946122"/>
    <lineage>
        <taxon>Eukaryota</taxon>
        <taxon>Fungi</taxon>
        <taxon>Dikarya</taxon>
        <taxon>Basidiomycota</taxon>
        <taxon>Agaricomycotina</taxon>
        <taxon>Agaricomycetes</taxon>
        <taxon>Agaricomycetidae</taxon>
        <taxon>Agaricales</taxon>
        <taxon>Pluteineae</taxon>
        <taxon>Amanitaceae</taxon>
        <taxon>Amanita</taxon>
    </lineage>
</organism>
<dbReference type="Gene3D" id="6.10.140.910">
    <property type="match status" value="1"/>
</dbReference>
<dbReference type="InterPro" id="IPR040351">
    <property type="entry name" value="RAB3IL/RAB3IP/Sec2"/>
</dbReference>
<feature type="domain" description="GDP/GTP exchange factor Sec2 N-terminal" evidence="4">
    <location>
        <begin position="227"/>
        <end position="290"/>
    </location>
</feature>
<dbReference type="SUPFAM" id="SSF144284">
    <property type="entry name" value="Sec2 N-terminal region"/>
    <property type="match status" value="1"/>
</dbReference>
<sequence length="470" mass="50853">MLHSGVVPSNNYSKRSSGTFTIQSGSYSNSLLRKVDEELHDARRVQSYGQEEDLRAALGLVINRVVELSSLLNEAYKTQAELEVQLNVTKSNLQLVISNNEMLEEALKHEANGHSQHVGWHRRSGRDAGSISRASEDGRRSSDSTSGHESSSNSATMSSTIPVASPAAAPSSQDSRFFKFRFTGSSSTSPRPATRPATPAGTKGSGSSPTSTHHLASSSMPALPLTTTKAMDELSAELEKERAARKTVLEQKAALEDELESLSQALFEEANKMVATERIKRAETEEELREARLEQEALRSALRLLEGENAHFRRGTQTAPPSISSPSQDLDNESPNLTSSVLATRTRLRSFSQIAIKSPIASPRSSASIIPSSTPTELADPESHSGENAAALPPESHVLDDPLITPIGTSFQIRDLDSVTHQSLTTDTQFQPSRLYGDLESSPWVDVPPRTSNDVEETSSSSPRNKLIAG</sequence>
<dbReference type="PANTHER" id="PTHR14430:SF4">
    <property type="entry name" value="GDP_GTP EXCHANGE FACTOR SEC2 N-TERMINAL DOMAIN-CONTAINING PROTEIN"/>
    <property type="match status" value="1"/>
</dbReference>
<evidence type="ECO:0000256" key="3">
    <source>
        <dbReference type="SAM" id="MobiDB-lite"/>
    </source>
</evidence>
<dbReference type="InterPro" id="IPR009449">
    <property type="entry name" value="Sec2_N"/>
</dbReference>
<evidence type="ECO:0000313" key="6">
    <source>
        <dbReference type="Proteomes" id="UP000054549"/>
    </source>
</evidence>
<feature type="compositionally biased region" description="Low complexity" evidence="3">
    <location>
        <begin position="362"/>
        <end position="373"/>
    </location>
</feature>
<feature type="region of interest" description="Disordered" evidence="3">
    <location>
        <begin position="424"/>
        <end position="470"/>
    </location>
</feature>
<dbReference type="GO" id="GO:0005085">
    <property type="term" value="F:guanyl-nucleotide exchange factor activity"/>
    <property type="evidence" value="ECO:0007669"/>
    <property type="project" value="InterPro"/>
</dbReference>
<dbReference type="GO" id="GO:0006887">
    <property type="term" value="P:exocytosis"/>
    <property type="evidence" value="ECO:0007669"/>
    <property type="project" value="TreeGrafter"/>
</dbReference>
<feature type="compositionally biased region" description="Low complexity" evidence="3">
    <location>
        <begin position="183"/>
        <end position="212"/>
    </location>
</feature>
<dbReference type="Proteomes" id="UP000054549">
    <property type="component" value="Unassembled WGS sequence"/>
</dbReference>
<evidence type="ECO:0000313" key="5">
    <source>
        <dbReference type="EMBL" id="KIL57292.1"/>
    </source>
</evidence>
<gene>
    <name evidence="5" type="ORF">M378DRAFT_181674</name>
</gene>
<dbReference type="Pfam" id="PF06428">
    <property type="entry name" value="Sec2p"/>
    <property type="match status" value="1"/>
</dbReference>
<accession>A0A0C2W803</accession>
<keyword evidence="1 2" id="KW-0175">Coiled coil</keyword>
<feature type="compositionally biased region" description="Low complexity" evidence="3">
    <location>
        <begin position="143"/>
        <end position="175"/>
    </location>
</feature>
<reference evidence="5 6" key="1">
    <citation type="submission" date="2014-04" db="EMBL/GenBank/DDBJ databases">
        <title>Evolutionary Origins and Diversification of the Mycorrhizal Mutualists.</title>
        <authorList>
            <consortium name="DOE Joint Genome Institute"/>
            <consortium name="Mycorrhizal Genomics Consortium"/>
            <person name="Kohler A."/>
            <person name="Kuo A."/>
            <person name="Nagy L.G."/>
            <person name="Floudas D."/>
            <person name="Copeland A."/>
            <person name="Barry K.W."/>
            <person name="Cichocki N."/>
            <person name="Veneault-Fourrey C."/>
            <person name="LaButti K."/>
            <person name="Lindquist E.A."/>
            <person name="Lipzen A."/>
            <person name="Lundell T."/>
            <person name="Morin E."/>
            <person name="Murat C."/>
            <person name="Riley R."/>
            <person name="Ohm R."/>
            <person name="Sun H."/>
            <person name="Tunlid A."/>
            <person name="Henrissat B."/>
            <person name="Grigoriev I.V."/>
            <person name="Hibbett D.S."/>
            <person name="Martin F."/>
        </authorList>
    </citation>
    <scope>NUCLEOTIDE SEQUENCE [LARGE SCALE GENOMIC DNA]</scope>
    <source>
        <strain evidence="5 6">Koide BX008</strain>
    </source>
</reference>
<name>A0A0C2W803_AMAMK</name>
<dbReference type="OrthoDB" id="5560525at2759"/>
<keyword evidence="6" id="KW-1185">Reference proteome</keyword>
<evidence type="ECO:0000259" key="4">
    <source>
        <dbReference type="Pfam" id="PF06428"/>
    </source>
</evidence>
<dbReference type="STRING" id="946122.A0A0C2W803"/>
<dbReference type="HOGENOM" id="CLU_040679_1_0_1"/>
<dbReference type="PANTHER" id="PTHR14430">
    <property type="entry name" value="RABIN3-RELATED"/>
    <property type="match status" value="1"/>
</dbReference>
<feature type="coiled-coil region" evidence="2">
    <location>
        <begin position="231"/>
        <end position="308"/>
    </location>
</feature>
<evidence type="ECO:0000256" key="2">
    <source>
        <dbReference type="SAM" id="Coils"/>
    </source>
</evidence>
<dbReference type="GO" id="GO:0051286">
    <property type="term" value="C:cell tip"/>
    <property type="evidence" value="ECO:0007669"/>
    <property type="project" value="TreeGrafter"/>
</dbReference>
<proteinExistence type="predicted"/>
<evidence type="ECO:0000256" key="1">
    <source>
        <dbReference type="ARBA" id="ARBA00023054"/>
    </source>
</evidence>
<dbReference type="GO" id="GO:0070319">
    <property type="term" value="C:Golgi to plasma membrane transport vesicle"/>
    <property type="evidence" value="ECO:0007669"/>
    <property type="project" value="TreeGrafter"/>
</dbReference>
<feature type="compositionally biased region" description="Polar residues" evidence="3">
    <location>
        <begin position="315"/>
        <end position="336"/>
    </location>
</feature>
<protein>
    <recommendedName>
        <fullName evidence="4">GDP/GTP exchange factor Sec2 N-terminal domain-containing protein</fullName>
    </recommendedName>
</protein>
<dbReference type="AlphaFoldDB" id="A0A0C2W803"/>
<dbReference type="InParanoid" id="A0A0C2W803"/>
<feature type="region of interest" description="Disordered" evidence="3">
    <location>
        <begin position="310"/>
        <end position="336"/>
    </location>
</feature>
<feature type="compositionally biased region" description="Polar residues" evidence="3">
    <location>
        <begin position="213"/>
        <end position="224"/>
    </location>
</feature>
<feature type="region of interest" description="Disordered" evidence="3">
    <location>
        <begin position="112"/>
        <end position="224"/>
    </location>
</feature>
<dbReference type="EMBL" id="KN818375">
    <property type="protein sequence ID" value="KIL57292.1"/>
    <property type="molecule type" value="Genomic_DNA"/>
</dbReference>
<feature type="region of interest" description="Disordered" evidence="3">
    <location>
        <begin position="362"/>
        <end position="403"/>
    </location>
</feature>